<protein>
    <recommendedName>
        <fullName evidence="1">Rhodanese domain-containing protein</fullName>
    </recommendedName>
</protein>
<keyword evidence="3" id="KW-1185">Reference proteome</keyword>
<evidence type="ECO:0000259" key="1">
    <source>
        <dbReference type="PROSITE" id="PS50206"/>
    </source>
</evidence>
<accession>A0ABQ8FN55</accession>
<dbReference type="Proteomes" id="UP001648503">
    <property type="component" value="Unassembled WGS sequence"/>
</dbReference>
<reference evidence="2 3" key="1">
    <citation type="submission" date="2021-02" db="EMBL/GenBank/DDBJ databases">
        <title>Variation within the Batrachochytrium salamandrivorans European outbreak.</title>
        <authorList>
            <person name="Kelly M."/>
            <person name="Pasmans F."/>
            <person name="Shea T.P."/>
            <person name="Munoz J.F."/>
            <person name="Carranza S."/>
            <person name="Cuomo C.A."/>
            <person name="Martel A."/>
        </authorList>
    </citation>
    <scope>NUCLEOTIDE SEQUENCE [LARGE SCALE GENOMIC DNA]</scope>
    <source>
        <strain evidence="2 3">AMFP18/2</strain>
    </source>
</reference>
<dbReference type="PROSITE" id="PS50206">
    <property type="entry name" value="RHODANESE_3"/>
    <property type="match status" value="1"/>
</dbReference>
<dbReference type="PANTHER" id="PTHR10828:SF38">
    <property type="entry name" value="ARSENICAL-RESISTANCE PROTEIN 2-RELATED"/>
    <property type="match status" value="1"/>
</dbReference>
<dbReference type="SMART" id="SM00450">
    <property type="entry name" value="RHOD"/>
    <property type="match status" value="1"/>
</dbReference>
<dbReference type="SUPFAM" id="SSF52821">
    <property type="entry name" value="Rhodanese/Cell cycle control phosphatase"/>
    <property type="match status" value="1"/>
</dbReference>
<dbReference type="Pfam" id="PF00581">
    <property type="entry name" value="Rhodanese"/>
    <property type="match status" value="1"/>
</dbReference>
<dbReference type="PANTHER" id="PTHR10828">
    <property type="entry name" value="M-PHASE INDUCER PHOSPHATASE DUAL SPECIFICITY PHOSPHATASE CDC25"/>
    <property type="match status" value="1"/>
</dbReference>
<evidence type="ECO:0000313" key="2">
    <source>
        <dbReference type="EMBL" id="KAH6601153.1"/>
    </source>
</evidence>
<dbReference type="PROSITE" id="PS00380">
    <property type="entry name" value="RHODANESE_1"/>
    <property type="match status" value="1"/>
</dbReference>
<dbReference type="InterPro" id="IPR036873">
    <property type="entry name" value="Rhodanese-like_dom_sf"/>
</dbReference>
<dbReference type="InterPro" id="IPR001763">
    <property type="entry name" value="Rhodanese-like_dom"/>
</dbReference>
<dbReference type="Gene3D" id="3.40.250.10">
    <property type="entry name" value="Rhodanese-like domain"/>
    <property type="match status" value="1"/>
</dbReference>
<organism evidence="2 3">
    <name type="scientific">Batrachochytrium salamandrivorans</name>
    <dbReference type="NCBI Taxonomy" id="1357716"/>
    <lineage>
        <taxon>Eukaryota</taxon>
        <taxon>Fungi</taxon>
        <taxon>Fungi incertae sedis</taxon>
        <taxon>Chytridiomycota</taxon>
        <taxon>Chytridiomycota incertae sedis</taxon>
        <taxon>Chytridiomycetes</taxon>
        <taxon>Rhizophydiales</taxon>
        <taxon>Rhizophydiales incertae sedis</taxon>
        <taxon>Batrachochytrium</taxon>
    </lineage>
</organism>
<dbReference type="InterPro" id="IPR001307">
    <property type="entry name" value="Thiosulphate_STrfase_CS"/>
</dbReference>
<evidence type="ECO:0000313" key="3">
    <source>
        <dbReference type="Proteomes" id="UP001648503"/>
    </source>
</evidence>
<dbReference type="EMBL" id="JAFCIX010000017">
    <property type="protein sequence ID" value="KAH6601153.1"/>
    <property type="molecule type" value="Genomic_DNA"/>
</dbReference>
<comment type="caution">
    <text evidence="2">The sequence shown here is derived from an EMBL/GenBank/DDBJ whole genome shotgun (WGS) entry which is preliminary data.</text>
</comment>
<sequence length="135" mass="15122">MTTEYASPDELVKLLKDPSLKAGRDFLVIDVRSDDYHGGHIPGAVNIPSHQFLHNVAAQVSQFKDTPVLYFHCALSQVRGPKCAARYAAELVSLGKSETQSIKILRGGFGGWQEMYRDDPELVEDYIKKVWEAGW</sequence>
<name>A0ABQ8FN55_9FUNG</name>
<proteinExistence type="predicted"/>
<gene>
    <name evidence="2" type="ORF">BASA50_001832</name>
</gene>
<feature type="domain" description="Rhodanese" evidence="1">
    <location>
        <begin position="22"/>
        <end position="121"/>
    </location>
</feature>